<dbReference type="EMBL" id="JAPDDR010000019">
    <property type="protein sequence ID" value="MCW1916841.1"/>
    <property type="molecule type" value="Genomic_DNA"/>
</dbReference>
<name>A0ABT3GAH4_9BACT</name>
<reference evidence="4" key="1">
    <citation type="submission" date="2022-10" db="EMBL/GenBank/DDBJ databases">
        <title>Luteolibacter sp. GHJ8, whole genome shotgun sequencing project.</title>
        <authorList>
            <person name="Zhao G."/>
            <person name="Shen L."/>
        </authorList>
    </citation>
    <scope>NUCLEOTIDE SEQUENCE</scope>
    <source>
        <strain evidence="4">GHJ8</strain>
    </source>
</reference>
<dbReference type="Pfam" id="PF00722">
    <property type="entry name" value="Glyco_hydro_16"/>
    <property type="match status" value="1"/>
</dbReference>
<evidence type="ECO:0000256" key="1">
    <source>
        <dbReference type="ARBA" id="ARBA00006865"/>
    </source>
</evidence>
<dbReference type="PANTHER" id="PTHR10963">
    <property type="entry name" value="GLYCOSYL HYDROLASE-RELATED"/>
    <property type="match status" value="1"/>
</dbReference>
<sequence length="634" mass="68006">MKALSSLLLATTLTTLQTAGAEEKERVYLEFNNGQDRGGAEWVQAISVSTPAPRSEVKGDVEVKFAAQGMAAAKALCWQQPTKEQPSEWGHDENLTPGGIKLGAAGEGSFIFPAESFPNGPVNVRIFAESAEGKKDIYELQLFNLGGVKWNQGIPKQDPPAAKGLKQIFADDFDGPLSISNDGRGARYAAHKPRYGDFSGWQFSDVLGEGKPFSQTGTWLKIAARKDDTSPKGRSGIISSVNMDGKGVWAKAPAYLECRFTAQSAPGTWPAFWTITHLDQGSNGDELDIVEAYGGNGTGHPNHPGYSIVTHPWGQKGPDGKDKEHPNTVVRMMELGGKSYWSSTFHTYAVSIGLDDTVYYLDDIEVFRHPTNDVSKKYPHCFLMNYAIGGISGWPIDLARYGEGTDMYVDYVRVYAKEAVPDYVLAPPGSAPEITTRGIGLNFSVASDKSTELAPGETAGAAGVSQMNWNNLPGASGRAASLKDSGGKASEGVEARWELPGGDQAGRSKTGREWGFSGGHLGMQRGYIQGKGKLAVSGIRYPRYEIHVYVNADDNGGSGKVSLQAGGRQEDRHYKLGWHDGKFIESAGTTAETAAGGNYVVFRGQTAKEFSLEWDGTLAGGQTGVAGIQIVEVP</sequence>
<dbReference type="InterPro" id="IPR000757">
    <property type="entry name" value="Beta-glucanase-like"/>
</dbReference>
<evidence type="ECO:0000256" key="2">
    <source>
        <dbReference type="SAM" id="MobiDB-lite"/>
    </source>
</evidence>
<evidence type="ECO:0000259" key="3">
    <source>
        <dbReference type="PROSITE" id="PS51762"/>
    </source>
</evidence>
<evidence type="ECO:0000313" key="4">
    <source>
        <dbReference type="EMBL" id="MCW1916841.1"/>
    </source>
</evidence>
<dbReference type="Proteomes" id="UP001165653">
    <property type="component" value="Unassembled WGS sequence"/>
</dbReference>
<feature type="domain" description="GH16" evidence="3">
    <location>
        <begin position="148"/>
        <end position="420"/>
    </location>
</feature>
<comment type="caution">
    <text evidence="4">The sequence shown here is derived from an EMBL/GenBank/DDBJ whole genome shotgun (WGS) entry which is preliminary data.</text>
</comment>
<protein>
    <submittedName>
        <fullName evidence="4">Family 16 glycosylhydrolase</fullName>
    </submittedName>
</protein>
<keyword evidence="5" id="KW-1185">Reference proteome</keyword>
<organism evidence="4 5">
    <name type="scientific">Luteolibacter rhizosphaerae</name>
    <dbReference type="NCBI Taxonomy" id="2989719"/>
    <lineage>
        <taxon>Bacteria</taxon>
        <taxon>Pseudomonadati</taxon>
        <taxon>Verrucomicrobiota</taxon>
        <taxon>Verrucomicrobiia</taxon>
        <taxon>Verrucomicrobiales</taxon>
        <taxon>Verrucomicrobiaceae</taxon>
        <taxon>Luteolibacter</taxon>
    </lineage>
</organism>
<dbReference type="InterPro" id="IPR013320">
    <property type="entry name" value="ConA-like_dom_sf"/>
</dbReference>
<accession>A0ABT3GAH4</accession>
<dbReference type="InterPro" id="IPR050546">
    <property type="entry name" value="Glycosyl_Hydrlase_16"/>
</dbReference>
<proteinExistence type="inferred from homology"/>
<dbReference type="SUPFAM" id="SSF49899">
    <property type="entry name" value="Concanavalin A-like lectins/glucanases"/>
    <property type="match status" value="1"/>
</dbReference>
<gene>
    <name evidence="4" type="ORF">OJ996_24850</name>
</gene>
<dbReference type="PANTHER" id="PTHR10963:SF55">
    <property type="entry name" value="GLYCOSIDE HYDROLASE FAMILY 16 PROTEIN"/>
    <property type="match status" value="1"/>
</dbReference>
<evidence type="ECO:0000313" key="5">
    <source>
        <dbReference type="Proteomes" id="UP001165653"/>
    </source>
</evidence>
<dbReference type="RefSeq" id="WP_264516460.1">
    <property type="nucleotide sequence ID" value="NZ_JAPDDR010000019.1"/>
</dbReference>
<dbReference type="Gene3D" id="2.60.120.200">
    <property type="match status" value="1"/>
</dbReference>
<comment type="similarity">
    <text evidence="1">Belongs to the glycosyl hydrolase 16 family.</text>
</comment>
<feature type="region of interest" description="Disordered" evidence="2">
    <location>
        <begin position="475"/>
        <end position="515"/>
    </location>
</feature>
<dbReference type="PROSITE" id="PS51762">
    <property type="entry name" value="GH16_2"/>
    <property type="match status" value="1"/>
</dbReference>